<keyword evidence="5" id="KW-1185">Reference proteome</keyword>
<dbReference type="InterPro" id="IPR000760">
    <property type="entry name" value="Inositol_monophosphatase-like"/>
</dbReference>
<proteinExistence type="inferred from homology"/>
<dbReference type="PROSITE" id="PS00630">
    <property type="entry name" value="IMP_2"/>
    <property type="match status" value="1"/>
</dbReference>
<comment type="similarity">
    <text evidence="1">Belongs to the inositol monophosphatase superfamily.</text>
</comment>
<dbReference type="Gene3D" id="3.40.190.80">
    <property type="match status" value="1"/>
</dbReference>
<dbReference type="InterPro" id="IPR020550">
    <property type="entry name" value="Inositol_monophosphatase_CS"/>
</dbReference>
<dbReference type="Proteomes" id="UP000078551">
    <property type="component" value="Chromosome"/>
</dbReference>
<evidence type="ECO:0000256" key="1">
    <source>
        <dbReference type="ARBA" id="ARBA00009759"/>
    </source>
</evidence>
<dbReference type="CDD" id="cd01638">
    <property type="entry name" value="CysQ"/>
    <property type="match status" value="1"/>
</dbReference>
<dbReference type="Gene3D" id="3.30.540.10">
    <property type="entry name" value="Fructose-1,6-Bisphosphatase, subunit A, domain 1"/>
    <property type="match status" value="1"/>
</dbReference>
<evidence type="ECO:0000313" key="5">
    <source>
        <dbReference type="Proteomes" id="UP000078551"/>
    </source>
</evidence>
<protein>
    <submittedName>
        <fullName evidence="4">Inositol monophosphatase protein</fullName>
    </submittedName>
</protein>
<evidence type="ECO:0000256" key="2">
    <source>
        <dbReference type="ARBA" id="ARBA00022723"/>
    </source>
</evidence>
<sequence>MLKRKLKSGEKEVIDAMSDSEKRRWQGDLALIADAAKEAGAIAFGFFNQSPEVWWKNGDRSPVSAADFAANKTLESILRKARPDYGWLSEETEDDAERLSRETLFIIDPIDGTRAFLAGQKVWCVSVAVVHRGRPVAGVLYAPALEELYEAVEGGAALRNGEPFIVSAAGPEETSRLAIGEDVLKTLPAAFRERVRREKHVPSLAYRIAMVADGRLEATFVKGNSHDWDLAAADLILSRAGGRLVDLDGNPVVYNRAEVTHKVLCAAPAPRIDEFLAAFAGRRDS</sequence>
<keyword evidence="3" id="KW-0460">Magnesium</keyword>
<accession>A0ABM6C6G9</accession>
<organism evidence="4 5">
    <name type="scientific">Rhizobium phaseoli</name>
    <dbReference type="NCBI Taxonomy" id="396"/>
    <lineage>
        <taxon>Bacteria</taxon>
        <taxon>Pseudomonadati</taxon>
        <taxon>Pseudomonadota</taxon>
        <taxon>Alphaproteobacteria</taxon>
        <taxon>Hyphomicrobiales</taxon>
        <taxon>Rhizobiaceae</taxon>
        <taxon>Rhizobium/Agrobacterium group</taxon>
        <taxon>Rhizobium</taxon>
    </lineage>
</organism>
<evidence type="ECO:0000256" key="3">
    <source>
        <dbReference type="ARBA" id="ARBA00022842"/>
    </source>
</evidence>
<dbReference type="PANTHER" id="PTHR20854:SF4">
    <property type="entry name" value="INOSITOL-1-MONOPHOSPHATASE-RELATED"/>
    <property type="match status" value="1"/>
</dbReference>
<dbReference type="Pfam" id="PF00459">
    <property type="entry name" value="Inositol_P"/>
    <property type="match status" value="1"/>
</dbReference>
<dbReference type="SUPFAM" id="SSF56655">
    <property type="entry name" value="Carbohydrate phosphatase"/>
    <property type="match status" value="1"/>
</dbReference>
<reference evidence="4 5" key="1">
    <citation type="submission" date="2015-11" db="EMBL/GenBank/DDBJ databases">
        <title>The limits of bacterial species coexistence and the symbiotic plasmid transference in sympatric Rhizobium populations.</title>
        <authorList>
            <person name="Perez-Carrascal O.M."/>
            <person name="VanInsberghe D."/>
            <person name="Juarez S."/>
            <person name="Polz M.F."/>
            <person name="Vinuesa P."/>
            <person name="Gonzalez V."/>
        </authorList>
    </citation>
    <scope>NUCLEOTIDE SEQUENCE [LARGE SCALE GENOMIC DNA]</scope>
    <source>
        <strain evidence="4 5">N771</strain>
    </source>
</reference>
<dbReference type="EMBL" id="CP013568">
    <property type="protein sequence ID" value="ANL83686.1"/>
    <property type="molecule type" value="Genomic_DNA"/>
</dbReference>
<dbReference type="PRINTS" id="PR00377">
    <property type="entry name" value="IMPHPHTASES"/>
</dbReference>
<evidence type="ECO:0000313" key="4">
    <source>
        <dbReference type="EMBL" id="ANL83686.1"/>
    </source>
</evidence>
<gene>
    <name evidence="4" type="ORF">AMC81_CH00872</name>
</gene>
<dbReference type="PANTHER" id="PTHR20854">
    <property type="entry name" value="INOSITOL MONOPHOSPHATASE"/>
    <property type="match status" value="1"/>
</dbReference>
<keyword evidence="2" id="KW-0479">Metal-binding</keyword>
<name>A0ABM6C6G9_9HYPH</name>